<feature type="region of interest" description="Disordered" evidence="7">
    <location>
        <begin position="125"/>
        <end position="166"/>
    </location>
</feature>
<evidence type="ECO:0000256" key="6">
    <source>
        <dbReference type="RuleBase" id="RU363076"/>
    </source>
</evidence>
<keyword evidence="4 6" id="KW-1133">Transmembrane helix</keyword>
<dbReference type="AlphaFoldDB" id="A0A2N6VQG5"/>
<dbReference type="GO" id="GO:0005886">
    <property type="term" value="C:plasma membrane"/>
    <property type="evidence" value="ECO:0007669"/>
    <property type="project" value="UniProtKB-SubCell"/>
</dbReference>
<evidence type="ECO:0000256" key="3">
    <source>
        <dbReference type="ARBA" id="ARBA00022692"/>
    </source>
</evidence>
<evidence type="ECO:0000256" key="2">
    <source>
        <dbReference type="ARBA" id="ARBA00007165"/>
    </source>
</evidence>
<feature type="region of interest" description="Disordered" evidence="7">
    <location>
        <begin position="263"/>
        <end position="305"/>
    </location>
</feature>
<dbReference type="RefSeq" id="WP_102238018.1">
    <property type="nucleotide sequence ID" value="NZ_PNHK01000001.1"/>
</dbReference>
<dbReference type="PROSITE" id="PS50895">
    <property type="entry name" value="SURF1"/>
    <property type="match status" value="1"/>
</dbReference>
<evidence type="ECO:0000313" key="9">
    <source>
        <dbReference type="Proteomes" id="UP000235598"/>
    </source>
</evidence>
<dbReference type="InterPro" id="IPR002994">
    <property type="entry name" value="Surf1/Shy1"/>
</dbReference>
<dbReference type="OrthoDB" id="9807214at2"/>
<dbReference type="PANTHER" id="PTHR23427:SF2">
    <property type="entry name" value="SURFEIT LOCUS PROTEIN 1"/>
    <property type="match status" value="1"/>
</dbReference>
<evidence type="ECO:0000313" key="8">
    <source>
        <dbReference type="EMBL" id="PMD06372.1"/>
    </source>
</evidence>
<name>A0A2N6VQG5_9MICO</name>
<reference evidence="8 9" key="1">
    <citation type="submission" date="2017-09" db="EMBL/GenBank/DDBJ databases">
        <title>Bacterial strain isolated from the female urinary microbiota.</title>
        <authorList>
            <person name="Thomas-White K."/>
            <person name="Kumar N."/>
            <person name="Forster S."/>
            <person name="Putonti C."/>
            <person name="Lawley T."/>
            <person name="Wolfe A.J."/>
        </authorList>
    </citation>
    <scope>NUCLEOTIDE SEQUENCE [LARGE SCALE GENOMIC DNA]</scope>
    <source>
        <strain evidence="8 9">UMB1301</strain>
    </source>
</reference>
<evidence type="ECO:0000256" key="4">
    <source>
        <dbReference type="ARBA" id="ARBA00022989"/>
    </source>
</evidence>
<protein>
    <recommendedName>
        <fullName evidence="6">SURF1-like protein</fullName>
    </recommendedName>
</protein>
<evidence type="ECO:0000256" key="5">
    <source>
        <dbReference type="ARBA" id="ARBA00023136"/>
    </source>
</evidence>
<dbReference type="Proteomes" id="UP000235598">
    <property type="component" value="Unassembled WGS sequence"/>
</dbReference>
<evidence type="ECO:0000256" key="7">
    <source>
        <dbReference type="SAM" id="MobiDB-lite"/>
    </source>
</evidence>
<comment type="caution">
    <text evidence="8">The sequence shown here is derived from an EMBL/GenBank/DDBJ whole genome shotgun (WGS) entry which is preliminary data.</text>
</comment>
<feature type="compositionally biased region" description="Basic and acidic residues" evidence="7">
    <location>
        <begin position="154"/>
        <end position="163"/>
    </location>
</feature>
<proteinExistence type="inferred from homology"/>
<dbReference type="CDD" id="cd06662">
    <property type="entry name" value="SURF1"/>
    <property type="match status" value="1"/>
</dbReference>
<feature type="transmembrane region" description="Helical" evidence="6">
    <location>
        <begin position="217"/>
        <end position="237"/>
    </location>
</feature>
<keyword evidence="5 6" id="KW-0472">Membrane</keyword>
<comment type="subcellular location">
    <subcellularLocation>
        <location evidence="6">Cell membrane</location>
        <topology evidence="6">Multi-pass membrane protein</topology>
    </subcellularLocation>
    <subcellularLocation>
        <location evidence="1">Membrane</location>
    </subcellularLocation>
</comment>
<keyword evidence="3 6" id="KW-0812">Transmembrane</keyword>
<dbReference type="Pfam" id="PF02104">
    <property type="entry name" value="SURF1"/>
    <property type="match status" value="1"/>
</dbReference>
<dbReference type="EMBL" id="PNHK01000001">
    <property type="protein sequence ID" value="PMD06372.1"/>
    <property type="molecule type" value="Genomic_DNA"/>
</dbReference>
<gene>
    <name evidence="8" type="ORF">CJ199_03115</name>
</gene>
<comment type="similarity">
    <text evidence="2 6">Belongs to the SURF1 family.</text>
</comment>
<keyword evidence="6" id="KW-1003">Cell membrane</keyword>
<dbReference type="InterPro" id="IPR045214">
    <property type="entry name" value="Surf1/Surf4"/>
</dbReference>
<evidence type="ECO:0000256" key="1">
    <source>
        <dbReference type="ARBA" id="ARBA00004370"/>
    </source>
</evidence>
<sequence length="305" mass="33202">MLRNYSFVASSAWIRYIVLALVAATLCAFLAMWQNDRRQQRDAEIATIEANYNVAPVELAEVVADTSAGLAAEDEWTKVEVRGKYEPELTVLARNRTVNNQPGFYVIVPFTTVAGDQILVNRGWVPPPSSGPASPDGVPKPPAGEATVTGWLRPTEDGSRDDNPDGIIRAIDTERVPGLTSPYKNAFVQAGAEDPAGDAGLSPLPPPSLDPGSHLSYTFQWIAFGIMILIAIVFTIVREKRTRESSSDKPTTYVVVDKEALKHGSKSGSRYGTSLHRTRDSATHRARQAVKDEDAEDAELNQQGL</sequence>
<dbReference type="PANTHER" id="PTHR23427">
    <property type="entry name" value="SURFEIT LOCUS PROTEIN"/>
    <property type="match status" value="1"/>
</dbReference>
<feature type="transmembrane region" description="Helical" evidence="6">
    <location>
        <begin position="12"/>
        <end position="33"/>
    </location>
</feature>
<accession>A0A2N6VQG5</accession>
<organism evidence="8 9">
    <name type="scientific">Brevibacterium paucivorans</name>
    <dbReference type="NCBI Taxonomy" id="170994"/>
    <lineage>
        <taxon>Bacteria</taxon>
        <taxon>Bacillati</taxon>
        <taxon>Actinomycetota</taxon>
        <taxon>Actinomycetes</taxon>
        <taxon>Micrococcales</taxon>
        <taxon>Brevibacteriaceae</taxon>
        <taxon>Brevibacterium</taxon>
    </lineage>
</organism>